<dbReference type="EMBL" id="JMQN01000047">
    <property type="protein sequence ID" value="KEA62751.1"/>
    <property type="molecule type" value="Genomic_DNA"/>
</dbReference>
<keyword evidence="1" id="KW-0129">CBS domain</keyword>
<comment type="caution">
    <text evidence="3">The sequence shown here is derived from an EMBL/GenBank/DDBJ whole genome shotgun (WGS) entry which is preliminary data.</text>
</comment>
<sequence length="138" mass="15066">MKNQQVRLLFALDAGGALSGIITAQDLTGSKVLSYIEQGRLSREDVSVKHLMLPISEVQALTLDEVERARIGDVIETLNQSGAAHLVVVDQGVAGVNRIRGIVSASNISRLLHHNYEVISEVGSFASRQWVLKSIQHR</sequence>
<reference evidence="3 4" key="1">
    <citation type="submission" date="2014-04" db="EMBL/GenBank/DDBJ databases">
        <title>Marinobacterium kochiensis sp. nov., isolated from sediment sample collected from Kochi backwaters in Kerala, India.</title>
        <authorList>
            <person name="Singh A."/>
            <person name="Pinnaka A.K."/>
        </authorList>
    </citation>
    <scope>NUCLEOTIDE SEQUENCE [LARGE SCALE GENOMIC DNA]</scope>
    <source>
        <strain evidence="3 4">AK27</strain>
    </source>
</reference>
<proteinExistence type="predicted"/>
<accession>A0A081FW46</accession>
<dbReference type="InterPro" id="IPR000644">
    <property type="entry name" value="CBS_dom"/>
</dbReference>
<dbReference type="SUPFAM" id="SSF54631">
    <property type="entry name" value="CBS-domain pair"/>
    <property type="match status" value="1"/>
</dbReference>
<keyword evidence="4" id="KW-1185">Reference proteome</keyword>
<dbReference type="PATRIC" id="fig|1232683.4.peg.3173"/>
<feature type="domain" description="CBS" evidence="2">
    <location>
        <begin position="52"/>
        <end position="118"/>
    </location>
</feature>
<evidence type="ECO:0000313" key="3">
    <source>
        <dbReference type="EMBL" id="KEA62751.1"/>
    </source>
</evidence>
<evidence type="ECO:0000259" key="2">
    <source>
        <dbReference type="PROSITE" id="PS51371"/>
    </source>
</evidence>
<dbReference type="STRING" id="1232683.ADIMK_3223"/>
<dbReference type="AlphaFoldDB" id="A0A081FW46"/>
<dbReference type="Proteomes" id="UP000028252">
    <property type="component" value="Unassembled WGS sequence"/>
</dbReference>
<organism evidence="3 4">
    <name type="scientific">Marinobacterium lacunae</name>
    <dbReference type="NCBI Taxonomy" id="1232683"/>
    <lineage>
        <taxon>Bacteria</taxon>
        <taxon>Pseudomonadati</taxon>
        <taxon>Pseudomonadota</taxon>
        <taxon>Gammaproteobacteria</taxon>
        <taxon>Oceanospirillales</taxon>
        <taxon>Oceanospirillaceae</taxon>
        <taxon>Marinobacterium</taxon>
    </lineage>
</organism>
<dbReference type="InterPro" id="IPR046342">
    <property type="entry name" value="CBS_dom_sf"/>
</dbReference>
<evidence type="ECO:0000313" key="4">
    <source>
        <dbReference type="Proteomes" id="UP000028252"/>
    </source>
</evidence>
<name>A0A081FW46_9GAMM</name>
<evidence type="ECO:0000256" key="1">
    <source>
        <dbReference type="PROSITE-ProRule" id="PRU00703"/>
    </source>
</evidence>
<protein>
    <submittedName>
        <fullName evidence="3">CBS domain protein</fullName>
    </submittedName>
</protein>
<dbReference type="PROSITE" id="PS51371">
    <property type="entry name" value="CBS"/>
    <property type="match status" value="1"/>
</dbReference>
<gene>
    <name evidence="3" type="ORF">ADIMK_3223</name>
</gene>
<dbReference type="eggNOG" id="COG3448">
    <property type="taxonomic scope" value="Bacteria"/>
</dbReference>
<dbReference type="Gene3D" id="3.10.580.10">
    <property type="entry name" value="CBS-domain"/>
    <property type="match status" value="1"/>
</dbReference>